<dbReference type="PANTHER" id="PTHR12585:SF70">
    <property type="entry name" value="RAD21_REC8 N TERMINAL DOMAIN PROTEIN (AFU_ORTHOLOGUE AFUA_6G02900)"/>
    <property type="match status" value="1"/>
</dbReference>
<dbReference type="Proteomes" id="UP001338125">
    <property type="component" value="Unassembled WGS sequence"/>
</dbReference>
<evidence type="ECO:0000313" key="5">
    <source>
        <dbReference type="EMBL" id="KAK5991109.1"/>
    </source>
</evidence>
<feature type="region of interest" description="Disordered" evidence="3">
    <location>
        <begin position="447"/>
        <end position="508"/>
    </location>
</feature>
<dbReference type="EMBL" id="JAVFKD010000014">
    <property type="protein sequence ID" value="KAK5991109.1"/>
    <property type="molecule type" value="Genomic_DNA"/>
</dbReference>
<organism evidence="5 6">
    <name type="scientific">Cladobotryum mycophilum</name>
    <dbReference type="NCBI Taxonomy" id="491253"/>
    <lineage>
        <taxon>Eukaryota</taxon>
        <taxon>Fungi</taxon>
        <taxon>Dikarya</taxon>
        <taxon>Ascomycota</taxon>
        <taxon>Pezizomycotina</taxon>
        <taxon>Sordariomycetes</taxon>
        <taxon>Hypocreomycetidae</taxon>
        <taxon>Hypocreales</taxon>
        <taxon>Hypocreaceae</taxon>
        <taxon>Cladobotryum</taxon>
    </lineage>
</organism>
<dbReference type="CDD" id="cd21790">
    <property type="entry name" value="Rad21_Rec8_M_ScRec8p-like"/>
    <property type="match status" value="1"/>
</dbReference>
<reference evidence="5 6" key="1">
    <citation type="submission" date="2024-01" db="EMBL/GenBank/DDBJ databases">
        <title>Complete genome of Cladobotryum mycophilum ATHUM6906.</title>
        <authorList>
            <person name="Christinaki A.C."/>
            <person name="Myridakis A.I."/>
            <person name="Kouvelis V.N."/>
        </authorList>
    </citation>
    <scope>NUCLEOTIDE SEQUENCE [LARGE SCALE GENOMIC DNA]</scope>
    <source>
        <strain evidence="5 6">ATHUM6906</strain>
    </source>
</reference>
<comment type="subcellular location">
    <subcellularLocation>
        <location evidence="1">Nucleus</location>
    </subcellularLocation>
</comment>
<feature type="region of interest" description="Disordered" evidence="3">
    <location>
        <begin position="332"/>
        <end position="364"/>
    </location>
</feature>
<dbReference type="PANTHER" id="PTHR12585">
    <property type="entry name" value="SCC1 / RAD21 FAMILY MEMBER"/>
    <property type="match status" value="1"/>
</dbReference>
<evidence type="ECO:0000256" key="2">
    <source>
        <dbReference type="ARBA" id="ARBA00023242"/>
    </source>
</evidence>
<feature type="region of interest" description="Disordered" evidence="3">
    <location>
        <begin position="527"/>
        <end position="562"/>
    </location>
</feature>
<comment type="caution">
    <text evidence="5">The sequence shown here is derived from an EMBL/GenBank/DDBJ whole genome shotgun (WGS) entry which is preliminary data.</text>
</comment>
<feature type="compositionally biased region" description="Basic and acidic residues" evidence="3">
    <location>
        <begin position="480"/>
        <end position="506"/>
    </location>
</feature>
<feature type="compositionally biased region" description="Low complexity" evidence="3">
    <location>
        <begin position="540"/>
        <end position="555"/>
    </location>
</feature>
<feature type="compositionally biased region" description="Polar residues" evidence="3">
    <location>
        <begin position="335"/>
        <end position="356"/>
    </location>
</feature>
<evidence type="ECO:0000313" key="6">
    <source>
        <dbReference type="Proteomes" id="UP001338125"/>
    </source>
</evidence>
<gene>
    <name evidence="5" type="ORF">PT974_09387</name>
</gene>
<dbReference type="CDD" id="cd21789">
    <property type="entry name" value="Rad21_Rec8_M_SpRec8p-like"/>
    <property type="match status" value="1"/>
</dbReference>
<sequence length="722" mass="79376">MFYSHEILSNSQYGVATIWYAFSLLPAAHPSSTPTNQRHRARLIATVGKDNQRRLTKKAIQNVNVPKACEKILDPGAPLALRLQGNLLYGVSRVFSQQCGYVLNDAEKAQSDMMTFFRIMRTSEIDPQAGKTKRQNIILQDDPSFDLLSVLPNVDLLNWDKELVFFPSQGSASKFSQMTPLGGSQQSSLSGHNFALINLELPSSSHSAASFRIPSHFGHSSPQFPKTVGNLEDMPEFQPFADDELVFGTEVKMNFDGLGNLIETGDQEPELPPLPGQEELRVEQEVEIASTMQMQAKANEAHNLLLLGDDANLLEFGEAALPDAVAFPTRKTVQKPATSQNRISETTDTEQVSAKMTRTRRNKAQTMLDTELDISRGEFRSWTENYVDNMGALRHRSTGTTKAQARKNALALLYGNGIADIGAYQVAAGFAHPLATDFSGTPLKLRLKGQEPDEFEPEFEAKKKKGRRRKSDEAFDGQEEIDRDRHNTRRRVDEEAERGRGDDHMGDAQLVFGDDLVPEIGMDAAPPMEDRHSSSVMPQSRAGSVVPGSSVRGSAQKLKTAPSPLLGKGNVLGSIHRYSDPADEASVLGHFRSQDSSFVLGGPVSFLDLPAENDTQPSVEALDVASQNFLSYAIEEASKKGTTRNLGQKSRRWIEFEELAHPTTHSKGSAAQSFLHVLSLASKSTISVEQDGADRMKPFGAIRIGIDVPEVEEQPESEDELA</sequence>
<evidence type="ECO:0000259" key="4">
    <source>
        <dbReference type="Pfam" id="PF04825"/>
    </source>
</evidence>
<keyword evidence="2" id="KW-0539">Nucleus</keyword>
<dbReference type="Pfam" id="PF04825">
    <property type="entry name" value="Rad21_Rec8_N"/>
    <property type="match status" value="1"/>
</dbReference>
<dbReference type="InterPro" id="IPR006910">
    <property type="entry name" value="Rad21_Rec8_N"/>
</dbReference>
<dbReference type="InterPro" id="IPR039781">
    <property type="entry name" value="Rad21/Rec8-like"/>
</dbReference>
<evidence type="ECO:0000256" key="3">
    <source>
        <dbReference type="SAM" id="MobiDB-lite"/>
    </source>
</evidence>
<protein>
    <submittedName>
        <fullName evidence="5">Meiotic recombination rec8-like protein</fullName>
    </submittedName>
</protein>
<evidence type="ECO:0000256" key="1">
    <source>
        <dbReference type="ARBA" id="ARBA00004123"/>
    </source>
</evidence>
<feature type="domain" description="Rad21/Rec8-like protein N-terminal" evidence="4">
    <location>
        <begin position="1"/>
        <end position="135"/>
    </location>
</feature>
<accession>A0ABR0SG16</accession>
<keyword evidence="6" id="KW-1185">Reference proteome</keyword>
<proteinExistence type="predicted"/>
<name>A0ABR0SG16_9HYPO</name>